<evidence type="ECO:0000256" key="1">
    <source>
        <dbReference type="SAM" id="MobiDB-lite"/>
    </source>
</evidence>
<sequence>MVNPVVTDKGVGMKTHKNNSGSTEEIGLLSLGGPNTVAGGYNQYNEETYVGCTSSILVASSTRGATGSSLLFQAEVFGVHRGMRPTIEGDEAGVQEHIEATPGGDDVAVGQYKEQIVVIHDSPSTMRNADVTPSTAGRRFPLMPGEVTKAEKKQEYVEAVPSIGAPGVL</sequence>
<feature type="region of interest" description="Disordered" evidence="1">
    <location>
        <begin position="1"/>
        <end position="25"/>
    </location>
</feature>
<proteinExistence type="predicted"/>
<dbReference type="EMBL" id="JADNRY010001321">
    <property type="protein sequence ID" value="KAF9017969.1"/>
    <property type="molecule type" value="Genomic_DNA"/>
</dbReference>
<comment type="caution">
    <text evidence="2">The sequence shown here is derived from an EMBL/GenBank/DDBJ whole genome shotgun (WGS) entry which is preliminary data.</text>
</comment>
<evidence type="ECO:0000313" key="3">
    <source>
        <dbReference type="Proteomes" id="UP000772434"/>
    </source>
</evidence>
<keyword evidence="3" id="KW-1185">Reference proteome</keyword>
<name>A0A9P5TUD4_9AGAR</name>
<dbReference type="AlphaFoldDB" id="A0A9P5TUD4"/>
<organism evidence="2 3">
    <name type="scientific">Rhodocollybia butyracea</name>
    <dbReference type="NCBI Taxonomy" id="206335"/>
    <lineage>
        <taxon>Eukaryota</taxon>
        <taxon>Fungi</taxon>
        <taxon>Dikarya</taxon>
        <taxon>Basidiomycota</taxon>
        <taxon>Agaricomycotina</taxon>
        <taxon>Agaricomycetes</taxon>
        <taxon>Agaricomycetidae</taxon>
        <taxon>Agaricales</taxon>
        <taxon>Marasmiineae</taxon>
        <taxon>Omphalotaceae</taxon>
        <taxon>Rhodocollybia</taxon>
    </lineage>
</organism>
<gene>
    <name evidence="2" type="ORF">BDP27DRAFT_1355642</name>
</gene>
<dbReference type="Proteomes" id="UP000772434">
    <property type="component" value="Unassembled WGS sequence"/>
</dbReference>
<accession>A0A9P5TUD4</accession>
<evidence type="ECO:0000313" key="2">
    <source>
        <dbReference type="EMBL" id="KAF9017969.1"/>
    </source>
</evidence>
<reference evidence="2" key="1">
    <citation type="submission" date="2020-11" db="EMBL/GenBank/DDBJ databases">
        <authorList>
            <consortium name="DOE Joint Genome Institute"/>
            <person name="Ahrendt S."/>
            <person name="Riley R."/>
            <person name="Andreopoulos W."/>
            <person name="Labutti K."/>
            <person name="Pangilinan J."/>
            <person name="Ruiz-Duenas F.J."/>
            <person name="Barrasa J.M."/>
            <person name="Sanchez-Garcia M."/>
            <person name="Camarero S."/>
            <person name="Miyauchi S."/>
            <person name="Serrano A."/>
            <person name="Linde D."/>
            <person name="Babiker R."/>
            <person name="Drula E."/>
            <person name="Ayuso-Fernandez I."/>
            <person name="Pacheco R."/>
            <person name="Padilla G."/>
            <person name="Ferreira P."/>
            <person name="Barriuso J."/>
            <person name="Kellner H."/>
            <person name="Castanera R."/>
            <person name="Alfaro M."/>
            <person name="Ramirez L."/>
            <person name="Pisabarro A.G."/>
            <person name="Kuo A."/>
            <person name="Tritt A."/>
            <person name="Lipzen A."/>
            <person name="He G."/>
            <person name="Yan M."/>
            <person name="Ng V."/>
            <person name="Cullen D."/>
            <person name="Martin F."/>
            <person name="Rosso M.-N."/>
            <person name="Henrissat B."/>
            <person name="Hibbett D."/>
            <person name="Martinez A.T."/>
            <person name="Grigoriev I.V."/>
        </authorList>
    </citation>
    <scope>NUCLEOTIDE SEQUENCE</scope>
    <source>
        <strain evidence="2">AH 40177</strain>
    </source>
</reference>
<protein>
    <submittedName>
        <fullName evidence="2">Uncharacterized protein</fullName>
    </submittedName>
</protein>